<keyword evidence="10" id="KW-0969">Cilium</keyword>
<dbReference type="NCBIfam" id="TIGR02937">
    <property type="entry name" value="sigma70-ECF"/>
    <property type="match status" value="1"/>
</dbReference>
<dbReference type="InterPro" id="IPR028617">
    <property type="entry name" value="Sigma70_FliA"/>
</dbReference>
<evidence type="ECO:0000256" key="6">
    <source>
        <dbReference type="HAMAP-Rule" id="MF_00962"/>
    </source>
</evidence>
<dbReference type="Gene3D" id="1.20.140.160">
    <property type="match status" value="1"/>
</dbReference>
<proteinExistence type="inferred from homology"/>
<dbReference type="GO" id="GO:0005737">
    <property type="term" value="C:cytoplasm"/>
    <property type="evidence" value="ECO:0007669"/>
    <property type="project" value="UniProtKB-SubCell"/>
</dbReference>
<evidence type="ECO:0000256" key="1">
    <source>
        <dbReference type="ARBA" id="ARBA00022490"/>
    </source>
</evidence>
<comment type="function">
    <text evidence="6">Sigma factors are initiation factors that promote the attachment of RNA polymerase to specific initiation sites and are then released. This sigma factor controls the expression of flagella-related genes.</text>
</comment>
<keyword evidence="5 6" id="KW-0804">Transcription</keyword>
<feature type="DNA-binding region" description="H-T-H motif" evidence="6">
    <location>
        <begin position="217"/>
        <end position="236"/>
    </location>
</feature>
<comment type="similarity">
    <text evidence="6">Belongs to the sigma-70 factor family. FliA subfamily.</text>
</comment>
<dbReference type="PROSITE" id="PS00716">
    <property type="entry name" value="SIGMA70_2"/>
    <property type="match status" value="1"/>
</dbReference>
<evidence type="ECO:0000256" key="3">
    <source>
        <dbReference type="ARBA" id="ARBA00023082"/>
    </source>
</evidence>
<dbReference type="Pfam" id="PF04545">
    <property type="entry name" value="Sigma70_r4"/>
    <property type="match status" value="1"/>
</dbReference>
<dbReference type="InterPro" id="IPR014284">
    <property type="entry name" value="RNA_pol_sigma-70_dom"/>
</dbReference>
<dbReference type="CDD" id="cd06171">
    <property type="entry name" value="Sigma70_r4"/>
    <property type="match status" value="1"/>
</dbReference>
<name>A0A165FAX5_9NEIS</name>
<dbReference type="HAMAP" id="MF_00962">
    <property type="entry name" value="Sigma70_FliA"/>
    <property type="match status" value="1"/>
</dbReference>
<dbReference type="InterPro" id="IPR007624">
    <property type="entry name" value="RNA_pol_sigma70_r3"/>
</dbReference>
<dbReference type="GO" id="GO:0003677">
    <property type="term" value="F:DNA binding"/>
    <property type="evidence" value="ECO:0007669"/>
    <property type="project" value="UniProtKB-UniRule"/>
</dbReference>
<dbReference type="GO" id="GO:0003899">
    <property type="term" value="F:DNA-directed RNA polymerase activity"/>
    <property type="evidence" value="ECO:0007669"/>
    <property type="project" value="InterPro"/>
</dbReference>
<keyword evidence="2 6" id="KW-0805">Transcription regulation</keyword>
<dbReference type="NCBIfam" id="NF005413">
    <property type="entry name" value="PRK06986.1"/>
    <property type="match status" value="1"/>
</dbReference>
<evidence type="ECO:0000256" key="5">
    <source>
        <dbReference type="ARBA" id="ARBA00023163"/>
    </source>
</evidence>
<dbReference type="InterPro" id="IPR007627">
    <property type="entry name" value="RNA_pol_sigma70_r2"/>
</dbReference>
<feature type="region of interest" description="Sigma-70 factor domain-2" evidence="6">
    <location>
        <begin position="24"/>
        <end position="96"/>
    </location>
</feature>
<keyword evidence="7" id="KW-0175">Coiled coil</keyword>
<comment type="subcellular location">
    <subcellularLocation>
        <location evidence="6">Cytoplasm</location>
    </subcellularLocation>
</comment>
<dbReference type="RefSeq" id="WP_066611470.1">
    <property type="nucleotide sequence ID" value="NZ_LQQU01000017.1"/>
</dbReference>
<feature type="domain" description="RNA polymerase sigma-70" evidence="8">
    <location>
        <begin position="51"/>
        <end position="64"/>
    </location>
</feature>
<dbReference type="PIRSF" id="PIRSF000770">
    <property type="entry name" value="RNA_pol_sigma-SigE/K"/>
    <property type="match status" value="1"/>
</dbReference>
<keyword evidence="1 6" id="KW-0963">Cytoplasm</keyword>
<dbReference type="GO" id="GO:0006352">
    <property type="term" value="P:DNA-templated transcription initiation"/>
    <property type="evidence" value="ECO:0007669"/>
    <property type="project" value="UniProtKB-UniRule"/>
</dbReference>
<dbReference type="PRINTS" id="PR00046">
    <property type="entry name" value="SIGMA70FCT"/>
</dbReference>
<keyword evidence="3 6" id="KW-0731">Sigma factor</keyword>
<dbReference type="STRING" id="1452487.AVW16_09690"/>
<dbReference type="InterPro" id="IPR013324">
    <property type="entry name" value="RNA_pol_sigma_r3/r4-like"/>
</dbReference>
<evidence type="ECO:0000259" key="9">
    <source>
        <dbReference type="PROSITE" id="PS00716"/>
    </source>
</evidence>
<dbReference type="PANTHER" id="PTHR30385:SF7">
    <property type="entry name" value="RNA POLYMERASE SIGMA FACTOR FLIA"/>
    <property type="match status" value="1"/>
</dbReference>
<organism evidence="10 11">
    <name type="scientific">Crenobacter luteus</name>
    <dbReference type="NCBI Taxonomy" id="1452487"/>
    <lineage>
        <taxon>Bacteria</taxon>
        <taxon>Pseudomonadati</taxon>
        <taxon>Pseudomonadota</taxon>
        <taxon>Betaproteobacteria</taxon>
        <taxon>Neisseriales</taxon>
        <taxon>Neisseriaceae</taxon>
        <taxon>Crenobacter</taxon>
    </lineage>
</organism>
<reference evidence="11" key="1">
    <citation type="submission" date="2016-01" db="EMBL/GenBank/DDBJ databases">
        <title>Draft genome of Chromobacterium sp. F49.</title>
        <authorList>
            <person name="Hong K.W."/>
        </authorList>
    </citation>
    <scope>NUCLEOTIDE SEQUENCE [LARGE SCALE GENOMIC DNA]</scope>
    <source>
        <strain evidence="11">CN10</strain>
    </source>
</reference>
<keyword evidence="11" id="KW-1185">Reference proteome</keyword>
<keyword evidence="4 6" id="KW-0238">DNA-binding</keyword>
<dbReference type="AlphaFoldDB" id="A0A165FAX5"/>
<dbReference type="NCBIfam" id="TIGR02479">
    <property type="entry name" value="FliA_WhiG"/>
    <property type="match status" value="1"/>
</dbReference>
<feature type="coiled-coil region" evidence="7">
    <location>
        <begin position="98"/>
        <end position="125"/>
    </location>
</feature>
<dbReference type="InterPro" id="IPR007630">
    <property type="entry name" value="RNA_pol_sigma70_r4"/>
</dbReference>
<comment type="caution">
    <text evidence="10">The sequence shown here is derived from an EMBL/GenBank/DDBJ whole genome shotgun (WGS) entry which is preliminary data.</text>
</comment>
<dbReference type="PROSITE" id="PS00715">
    <property type="entry name" value="SIGMA70_1"/>
    <property type="match status" value="1"/>
</dbReference>
<keyword evidence="10" id="KW-0282">Flagellum</keyword>
<evidence type="ECO:0000256" key="7">
    <source>
        <dbReference type="SAM" id="Coils"/>
    </source>
</evidence>
<evidence type="ECO:0000256" key="2">
    <source>
        <dbReference type="ARBA" id="ARBA00023015"/>
    </source>
</evidence>
<dbReference type="SUPFAM" id="SSF88659">
    <property type="entry name" value="Sigma3 and sigma4 domains of RNA polymerase sigma factors"/>
    <property type="match status" value="2"/>
</dbReference>
<dbReference type="SUPFAM" id="SSF88946">
    <property type="entry name" value="Sigma2 domain of RNA polymerase sigma factors"/>
    <property type="match status" value="1"/>
</dbReference>
<sequence>MVHYAAGQRRHLAYAAHAPVADIDVTDYAPLVKKLAGIMVARLPASVDVDDLIQVGVIGLIEAARQFDPAQGVAFETFASQRIRGAMLDELRREDWLPRQARRQLREIEAAIARLEQQLGRAPQEAEIADALGVALDDYQTMLGDCRGASLVRFGDLSGDDGEAADAVERVVDENARNPLETLAEQGFREELVAAIKALPERDQLVMALYYEQELNLKEIGAVLGVSESRVSQLHSQAIARLRAKLREWL</sequence>
<dbReference type="EMBL" id="LQQU01000017">
    <property type="protein sequence ID" value="KZE32659.1"/>
    <property type="molecule type" value="Genomic_DNA"/>
</dbReference>
<evidence type="ECO:0000313" key="10">
    <source>
        <dbReference type="EMBL" id="KZE32659.1"/>
    </source>
</evidence>
<comment type="caution">
    <text evidence="6">Lacks conserved residue(s) required for the propagation of feature annotation.</text>
</comment>
<gene>
    <name evidence="6 10" type="primary">fliA</name>
    <name evidence="10" type="ORF">AVW16_09690</name>
</gene>
<dbReference type="Pfam" id="PF04542">
    <property type="entry name" value="Sigma70_r2"/>
    <property type="match status" value="1"/>
</dbReference>
<feature type="domain" description="RNA polymerase sigma-70" evidence="9">
    <location>
        <begin position="216"/>
        <end position="242"/>
    </location>
</feature>
<dbReference type="Pfam" id="PF04539">
    <property type="entry name" value="Sigma70_r3"/>
    <property type="match status" value="1"/>
</dbReference>
<protein>
    <recommendedName>
        <fullName evidence="6">RNA polymerase sigma factor FliA</fullName>
    </recommendedName>
    <alternativeName>
        <fullName evidence="6">RNA polymerase sigma factor for flagellar operon</fullName>
    </alternativeName>
    <alternativeName>
        <fullName evidence="6">Sigma F</fullName>
    </alternativeName>
    <alternativeName>
        <fullName evidence="6">Sigma-28</fullName>
    </alternativeName>
</protein>
<dbReference type="InterPro" id="IPR000943">
    <property type="entry name" value="RNA_pol_sigma70"/>
</dbReference>
<feature type="region of interest" description="Sigma-70 factor domain-4" evidence="6">
    <location>
        <begin position="195"/>
        <end position="243"/>
    </location>
</feature>
<evidence type="ECO:0000256" key="4">
    <source>
        <dbReference type="ARBA" id="ARBA00023125"/>
    </source>
</evidence>
<accession>A0A165FAX5</accession>
<evidence type="ECO:0000259" key="8">
    <source>
        <dbReference type="PROSITE" id="PS00715"/>
    </source>
</evidence>
<dbReference type="InterPro" id="IPR012845">
    <property type="entry name" value="RNA_pol_sigma_FliA_WhiG"/>
</dbReference>
<dbReference type="PANTHER" id="PTHR30385">
    <property type="entry name" value="SIGMA FACTOR F FLAGELLAR"/>
    <property type="match status" value="1"/>
</dbReference>
<feature type="short sequence motif" description="Interaction with polymerase core subunit RpoC" evidence="6">
    <location>
        <begin position="51"/>
        <end position="54"/>
    </location>
</feature>
<dbReference type="GO" id="GO:0016987">
    <property type="term" value="F:sigma factor activity"/>
    <property type="evidence" value="ECO:0007669"/>
    <property type="project" value="UniProtKB-UniRule"/>
</dbReference>
<dbReference type="InterPro" id="IPR013325">
    <property type="entry name" value="RNA_pol_sigma_r2"/>
</dbReference>
<evidence type="ECO:0000313" key="11">
    <source>
        <dbReference type="Proteomes" id="UP000076625"/>
    </source>
</evidence>
<dbReference type="OrthoDB" id="9799825at2"/>
<dbReference type="Gene3D" id="1.10.1740.10">
    <property type="match status" value="1"/>
</dbReference>
<dbReference type="Proteomes" id="UP000076625">
    <property type="component" value="Unassembled WGS sequence"/>
</dbReference>
<keyword evidence="10" id="KW-0966">Cell projection</keyword>